<protein>
    <submittedName>
        <fullName evidence="8">MFS transporter</fullName>
    </submittedName>
</protein>
<keyword evidence="9" id="KW-1185">Reference proteome</keyword>
<dbReference type="InterPro" id="IPR050495">
    <property type="entry name" value="ATG22/LtaA_families"/>
</dbReference>
<dbReference type="PANTHER" id="PTHR23519">
    <property type="entry name" value="AUTOPHAGY-RELATED PROTEIN 22"/>
    <property type="match status" value="1"/>
</dbReference>
<feature type="transmembrane region" description="Helical" evidence="6">
    <location>
        <begin position="371"/>
        <end position="388"/>
    </location>
</feature>
<dbReference type="InterPro" id="IPR036259">
    <property type="entry name" value="MFS_trans_sf"/>
</dbReference>
<feature type="transmembrane region" description="Helical" evidence="6">
    <location>
        <begin position="307"/>
        <end position="329"/>
    </location>
</feature>
<evidence type="ECO:0000256" key="5">
    <source>
        <dbReference type="ARBA" id="ARBA00023136"/>
    </source>
</evidence>
<evidence type="ECO:0000256" key="6">
    <source>
        <dbReference type="SAM" id="Phobius"/>
    </source>
</evidence>
<feature type="transmembrane region" description="Helical" evidence="6">
    <location>
        <begin position="484"/>
        <end position="503"/>
    </location>
</feature>
<dbReference type="Pfam" id="PF11700">
    <property type="entry name" value="ATG22"/>
    <property type="match status" value="1"/>
</dbReference>
<dbReference type="InterPro" id="IPR020846">
    <property type="entry name" value="MFS_dom"/>
</dbReference>
<feature type="transmembrane region" description="Helical" evidence="6">
    <location>
        <begin position="21"/>
        <end position="45"/>
    </location>
</feature>
<evidence type="ECO:0000259" key="7">
    <source>
        <dbReference type="PROSITE" id="PS50850"/>
    </source>
</evidence>
<comment type="subcellular location">
    <subcellularLocation>
        <location evidence="1">Endomembrane system</location>
        <topology evidence="1">Multi-pass membrane protein</topology>
    </subcellularLocation>
</comment>
<name>A0ABY7QQG2_9FLAO</name>
<evidence type="ECO:0000256" key="3">
    <source>
        <dbReference type="ARBA" id="ARBA00022692"/>
    </source>
</evidence>
<dbReference type="PANTHER" id="PTHR23519:SF1">
    <property type="entry name" value="AUTOPHAGY-RELATED PROTEIN 22"/>
    <property type="match status" value="1"/>
</dbReference>
<feature type="transmembrane region" description="Helical" evidence="6">
    <location>
        <begin position="141"/>
        <end position="162"/>
    </location>
</feature>
<dbReference type="RefSeq" id="WP_271149332.1">
    <property type="nucleotide sequence ID" value="NZ_CP115859.1"/>
</dbReference>
<dbReference type="SUPFAM" id="SSF103473">
    <property type="entry name" value="MFS general substrate transporter"/>
    <property type="match status" value="1"/>
</dbReference>
<evidence type="ECO:0000256" key="2">
    <source>
        <dbReference type="ARBA" id="ARBA00022448"/>
    </source>
</evidence>
<reference evidence="8 9" key="1">
    <citation type="submission" date="2023-01" db="EMBL/GenBank/DDBJ databases">
        <title>Complete genome of Chryseobacterium camelliae VAN22-5A.</title>
        <authorList>
            <person name="Zong G."/>
            <person name="Cao G."/>
        </authorList>
    </citation>
    <scope>NUCLEOTIDE SEQUENCE [LARGE SCALE GENOMIC DNA]</scope>
    <source>
        <strain evidence="8 9">VAN22-5A</strain>
    </source>
</reference>
<evidence type="ECO:0000313" key="9">
    <source>
        <dbReference type="Proteomes" id="UP001210978"/>
    </source>
</evidence>
<feature type="transmembrane region" description="Helical" evidence="6">
    <location>
        <begin position="117"/>
        <end position="135"/>
    </location>
</feature>
<sequence>MSEIENQQPQIIKNNPKIMKAWAVYDWANSVYSLVITSTIFPIYYSILTTAYEKKEYVEETKSWIDVPVRHMIKIFGEEYQPDAVYGYSLTISFFIVVLLSPFLSSLADTIGNKKSFLQFFCYLGATSCMGLAMFTGMHNVFLGLLFSITASVGFWGSLVFYNSFLPDIATQDKQDALSARGYVYGYIGSVVLVIICLILIQVVGKGDPQKQLLFTRISFLLTGAWWFGFSQYTFKHLPQFGDVKEKLPKDLVLLNYKNIFKKHEEQGGFFEVLKDNISFYKDIAKESFRELFKVGKDLFKDRNLKFFLSSFFFYSVGMQTIFLMATLFGKSEINLPQDKLIGTLLVIQIEAIIGAVLFSKLSKKIGNKNVITIAIILWIVACIWAFFLNKENPTVEYQFYGVAAVVGLVMGGLQAMSRSTYSKLLPEDSMENTTFFSFYDVLEKLAIIIGTFVFALFIDKYDTLIEIFAKIDIKLPSASGMRFAAFSMALFFFVGMILIRFLNLKTLKEKETL</sequence>
<keyword evidence="3 6" id="KW-0812">Transmembrane</keyword>
<dbReference type="Proteomes" id="UP001210978">
    <property type="component" value="Chromosome"/>
</dbReference>
<feature type="transmembrane region" description="Helical" evidence="6">
    <location>
        <begin position="183"/>
        <end position="201"/>
    </location>
</feature>
<gene>
    <name evidence="8" type="ORF">PFY12_02645</name>
</gene>
<evidence type="ECO:0000313" key="8">
    <source>
        <dbReference type="EMBL" id="WBV61028.1"/>
    </source>
</evidence>
<accession>A0ABY7QQG2</accession>
<dbReference type="PROSITE" id="PS50850">
    <property type="entry name" value="MFS"/>
    <property type="match status" value="1"/>
</dbReference>
<feature type="transmembrane region" description="Helical" evidence="6">
    <location>
        <begin position="341"/>
        <end position="359"/>
    </location>
</feature>
<dbReference type="InterPro" id="IPR024671">
    <property type="entry name" value="Atg22-like"/>
</dbReference>
<feature type="transmembrane region" description="Helical" evidence="6">
    <location>
        <begin position="85"/>
        <end position="105"/>
    </location>
</feature>
<evidence type="ECO:0000256" key="1">
    <source>
        <dbReference type="ARBA" id="ARBA00004127"/>
    </source>
</evidence>
<keyword evidence="4 6" id="KW-1133">Transmembrane helix</keyword>
<proteinExistence type="predicted"/>
<dbReference type="EMBL" id="CP115859">
    <property type="protein sequence ID" value="WBV61028.1"/>
    <property type="molecule type" value="Genomic_DNA"/>
</dbReference>
<organism evidence="8 9">
    <name type="scientific">Chryseobacterium camelliae</name>
    <dbReference type="NCBI Taxonomy" id="1265445"/>
    <lineage>
        <taxon>Bacteria</taxon>
        <taxon>Pseudomonadati</taxon>
        <taxon>Bacteroidota</taxon>
        <taxon>Flavobacteriia</taxon>
        <taxon>Flavobacteriales</taxon>
        <taxon>Weeksellaceae</taxon>
        <taxon>Chryseobacterium group</taxon>
        <taxon>Chryseobacterium</taxon>
    </lineage>
</organism>
<feature type="transmembrane region" description="Helical" evidence="6">
    <location>
        <begin position="213"/>
        <end position="230"/>
    </location>
</feature>
<keyword evidence="2" id="KW-0813">Transport</keyword>
<keyword evidence="5 6" id="KW-0472">Membrane</keyword>
<evidence type="ECO:0000256" key="4">
    <source>
        <dbReference type="ARBA" id="ARBA00022989"/>
    </source>
</evidence>
<feature type="domain" description="Major facilitator superfamily (MFS) profile" evidence="7">
    <location>
        <begin position="304"/>
        <end position="514"/>
    </location>
</feature>
<dbReference type="Gene3D" id="1.20.1250.20">
    <property type="entry name" value="MFS general substrate transporter like domains"/>
    <property type="match status" value="2"/>
</dbReference>
<feature type="transmembrane region" description="Helical" evidence="6">
    <location>
        <begin position="400"/>
        <end position="418"/>
    </location>
</feature>
<feature type="transmembrane region" description="Helical" evidence="6">
    <location>
        <begin position="439"/>
        <end position="459"/>
    </location>
</feature>